<name>A0A0M6XYN0_9HYPH</name>
<dbReference type="InterPro" id="IPR007404">
    <property type="entry name" value="YdjM-like"/>
</dbReference>
<evidence type="ECO:0008006" key="4">
    <source>
        <dbReference type="Google" id="ProtNLM"/>
    </source>
</evidence>
<feature type="transmembrane region" description="Helical" evidence="1">
    <location>
        <begin position="124"/>
        <end position="148"/>
    </location>
</feature>
<feature type="transmembrane region" description="Helical" evidence="1">
    <location>
        <begin position="160"/>
        <end position="178"/>
    </location>
</feature>
<dbReference type="AlphaFoldDB" id="A0A0M6XYN0"/>
<reference evidence="3" key="1">
    <citation type="submission" date="2015-07" db="EMBL/GenBank/DDBJ databases">
        <authorList>
            <person name="Rodrigo-Torres Lidia"/>
            <person name="Arahal R.David."/>
        </authorList>
    </citation>
    <scope>NUCLEOTIDE SEQUENCE [LARGE SCALE GENOMIC DNA]</scope>
    <source>
        <strain evidence="3">CECT 4801</strain>
    </source>
</reference>
<proteinExistence type="predicted"/>
<evidence type="ECO:0000256" key="1">
    <source>
        <dbReference type="SAM" id="Phobius"/>
    </source>
</evidence>
<accession>A0A0M6XYN0</accession>
<dbReference type="STRING" id="187304.B0E33_00110"/>
<dbReference type="PANTHER" id="PTHR40031">
    <property type="entry name" value="HYPOTHETICAL MEMBRANE SPANNING PROTEIN"/>
    <property type="match status" value="1"/>
</dbReference>
<keyword evidence="1" id="KW-0472">Membrane</keyword>
<dbReference type="RefSeq" id="WP_055653761.1">
    <property type="nucleotide sequence ID" value="NZ_CXST01000001.1"/>
</dbReference>
<keyword evidence="1" id="KW-0812">Transmembrane</keyword>
<dbReference type="OrthoDB" id="110250at2"/>
<organism evidence="2 3">
    <name type="scientific">Roseibium aggregatum</name>
    <dbReference type="NCBI Taxonomy" id="187304"/>
    <lineage>
        <taxon>Bacteria</taxon>
        <taxon>Pseudomonadati</taxon>
        <taxon>Pseudomonadota</taxon>
        <taxon>Alphaproteobacteria</taxon>
        <taxon>Hyphomicrobiales</taxon>
        <taxon>Stappiaceae</taxon>
        <taxon>Roseibium</taxon>
    </lineage>
</organism>
<gene>
    <name evidence="2" type="ORF">LAL4801_00310</name>
</gene>
<keyword evidence="1" id="KW-1133">Transmembrane helix</keyword>
<dbReference type="Pfam" id="PF04307">
    <property type="entry name" value="YdjM"/>
    <property type="match status" value="1"/>
</dbReference>
<dbReference type="EMBL" id="CXST01000001">
    <property type="protein sequence ID" value="CTQ41890.1"/>
    <property type="molecule type" value="Genomic_DNA"/>
</dbReference>
<evidence type="ECO:0000313" key="2">
    <source>
        <dbReference type="EMBL" id="CTQ41890.1"/>
    </source>
</evidence>
<dbReference type="Proteomes" id="UP000048926">
    <property type="component" value="Unassembled WGS sequence"/>
</dbReference>
<dbReference type="InterPro" id="IPR053170">
    <property type="entry name" value="Transcription_regulator"/>
</dbReference>
<keyword evidence="3" id="KW-1185">Reference proteome</keyword>
<sequence length="363" mass="40346">MDSLTQFVLGAAVSTALLGKKLGPRKAALIGGVLGTLPDLDVLIPYDDPIDSFVYHRGWTHSVFVHALAAPLLGEGLIRLFKGLRDCRWLTWLTVFLCLATHAGIDAMTVYGTRLFWPFYPDPVGVGSVFIIDPLYTLPLLAVVIWALFRKNWTRRFQAWMTAALVVSTGYLGLSVVLQRHVEQKAQDLFRQEGILPDKVFAIAAPFNILVWKVIGVQEDRYDNLYYSLLDEGGKPEIYTHPRHPELVACVEDTQAFRKLDWFSRGYYRAELDDGKLVISDLRMGMTPNYVFRFAIAEAQDDGFREIPPRSATGEVRVDPQDWTWLTARLKGVVAVRQAEAAVAGTGEAIAGQACALAGETSG</sequence>
<protein>
    <recommendedName>
        <fullName evidence="4">Inner membrane protein</fullName>
    </recommendedName>
</protein>
<evidence type="ECO:0000313" key="3">
    <source>
        <dbReference type="Proteomes" id="UP000048926"/>
    </source>
</evidence>
<dbReference type="PANTHER" id="PTHR40031:SF1">
    <property type="entry name" value="MEMBRANE-BOUND METAL-DEPENDENT HYDROLASE"/>
    <property type="match status" value="1"/>
</dbReference>
<feature type="transmembrane region" description="Helical" evidence="1">
    <location>
        <begin position="90"/>
        <end position="112"/>
    </location>
</feature>